<evidence type="ECO:0000256" key="4">
    <source>
        <dbReference type="ARBA" id="ARBA00022692"/>
    </source>
</evidence>
<dbReference type="PROSITE" id="PS00217">
    <property type="entry name" value="SUGAR_TRANSPORT_2"/>
    <property type="match status" value="1"/>
</dbReference>
<sequence>VNTKFLAAAVGNWLEWYDFGVYAAVPEILGDHFFPSSDASVQIMQSFLAFAAGYVTRPLGGVIIGIIGDRIGRKCALWTSMLLMMCPTFLIGCLPTYAQVGYLSTVGLVLLRLLQGVAIGGEYVSALVFSMEHAPSEQKTASGALMSVSVALGSFTGFGVVSLLRHLLSEEAMRAIGWRISFWLGLLVGLVGLFLRSRVTEPQEYVQAREVGALERHPLLEILQKHLVEVLLMVGVQAITPAAWYQNFIWMLQLFEGILSHQAPIAGASELNSVMQLAPSTLVVAIALCRSDFGFRRSVRLGMLGLALCSGPGYWLVSRRKLWAAFLAQLLFALCAGLVAWGNPFLMHSSFPVHVRVLAMGLSYNLAAAIFGGPTPYVCSQLLVHGGDLAPAVWLLVMSCLSLTSMWALQRRQERKEQSYSQGVLPLQIGV</sequence>
<evidence type="ECO:0000256" key="7">
    <source>
        <dbReference type="ARBA" id="ARBA00023136"/>
    </source>
</evidence>
<dbReference type="Gene3D" id="1.20.1250.20">
    <property type="entry name" value="MFS general substrate transporter like domains"/>
    <property type="match status" value="1"/>
</dbReference>
<feature type="transmembrane region" description="Helical" evidence="8">
    <location>
        <begin position="323"/>
        <end position="341"/>
    </location>
</feature>
<feature type="non-terminal residue" evidence="10">
    <location>
        <position position="431"/>
    </location>
</feature>
<evidence type="ECO:0000256" key="6">
    <source>
        <dbReference type="ARBA" id="ARBA00022989"/>
    </source>
</evidence>
<keyword evidence="3" id="KW-1003">Cell membrane</keyword>
<evidence type="ECO:0000313" key="10">
    <source>
        <dbReference type="EMBL" id="CAJ1380170.1"/>
    </source>
</evidence>
<dbReference type="InterPro" id="IPR036259">
    <property type="entry name" value="MFS_trans_sf"/>
</dbReference>
<feature type="transmembrane region" description="Helical" evidence="8">
    <location>
        <begin position="176"/>
        <end position="195"/>
    </location>
</feature>
<evidence type="ECO:0000256" key="3">
    <source>
        <dbReference type="ARBA" id="ARBA00022475"/>
    </source>
</evidence>
<organism evidence="10 11">
    <name type="scientific">Effrenium voratum</name>
    <dbReference type="NCBI Taxonomy" id="2562239"/>
    <lineage>
        <taxon>Eukaryota</taxon>
        <taxon>Sar</taxon>
        <taxon>Alveolata</taxon>
        <taxon>Dinophyceae</taxon>
        <taxon>Suessiales</taxon>
        <taxon>Symbiodiniaceae</taxon>
        <taxon>Effrenium</taxon>
    </lineage>
</organism>
<dbReference type="InterPro" id="IPR005828">
    <property type="entry name" value="MFS_sugar_transport-like"/>
</dbReference>
<evidence type="ECO:0000256" key="5">
    <source>
        <dbReference type="ARBA" id="ARBA00022847"/>
    </source>
</evidence>
<evidence type="ECO:0000313" key="11">
    <source>
        <dbReference type="Proteomes" id="UP001178507"/>
    </source>
</evidence>
<feature type="transmembrane region" description="Helical" evidence="8">
    <location>
        <begin position="353"/>
        <end position="372"/>
    </location>
</feature>
<keyword evidence="4 8" id="KW-0812">Transmembrane</keyword>
<evidence type="ECO:0000259" key="9">
    <source>
        <dbReference type="PROSITE" id="PS50850"/>
    </source>
</evidence>
<dbReference type="EMBL" id="CAUJNA010000688">
    <property type="protein sequence ID" value="CAJ1380170.1"/>
    <property type="molecule type" value="Genomic_DNA"/>
</dbReference>
<dbReference type="AlphaFoldDB" id="A0AA36I4U2"/>
<evidence type="ECO:0000256" key="1">
    <source>
        <dbReference type="ARBA" id="ARBA00004651"/>
    </source>
</evidence>
<protein>
    <recommendedName>
        <fullName evidence="9">Major facilitator superfamily (MFS) profile domain-containing protein</fullName>
    </recommendedName>
</protein>
<feature type="transmembrane region" description="Helical" evidence="8">
    <location>
        <begin position="301"/>
        <end position="317"/>
    </location>
</feature>
<feature type="transmembrane region" description="Helical" evidence="8">
    <location>
        <begin position="75"/>
        <end position="97"/>
    </location>
</feature>
<keyword evidence="5" id="KW-0769">Symport</keyword>
<dbReference type="InterPro" id="IPR051084">
    <property type="entry name" value="H+-coupled_symporters"/>
</dbReference>
<feature type="domain" description="Major facilitator superfamily (MFS) profile" evidence="9">
    <location>
        <begin position="4"/>
        <end position="416"/>
    </location>
</feature>
<keyword evidence="2" id="KW-0813">Transport</keyword>
<dbReference type="InterPro" id="IPR020846">
    <property type="entry name" value="MFS_dom"/>
</dbReference>
<name>A0AA36I4U2_9DINO</name>
<feature type="transmembrane region" description="Helical" evidence="8">
    <location>
        <begin position="47"/>
        <end position="68"/>
    </location>
</feature>
<comment type="subcellular location">
    <subcellularLocation>
        <location evidence="1">Cell membrane</location>
        <topology evidence="1">Multi-pass membrane protein</topology>
    </subcellularLocation>
</comment>
<feature type="transmembrane region" description="Helical" evidence="8">
    <location>
        <begin position="109"/>
        <end position="129"/>
    </location>
</feature>
<dbReference type="SUPFAM" id="SSF103473">
    <property type="entry name" value="MFS general substrate transporter"/>
    <property type="match status" value="1"/>
</dbReference>
<dbReference type="GO" id="GO:0005886">
    <property type="term" value="C:plasma membrane"/>
    <property type="evidence" value="ECO:0007669"/>
    <property type="project" value="UniProtKB-SubCell"/>
</dbReference>
<dbReference type="GO" id="GO:0015293">
    <property type="term" value="F:symporter activity"/>
    <property type="evidence" value="ECO:0007669"/>
    <property type="project" value="UniProtKB-KW"/>
</dbReference>
<feature type="transmembrane region" description="Helical" evidence="8">
    <location>
        <begin position="392"/>
        <end position="409"/>
    </location>
</feature>
<keyword evidence="7 8" id="KW-0472">Membrane</keyword>
<dbReference type="InterPro" id="IPR005829">
    <property type="entry name" value="Sugar_transporter_CS"/>
</dbReference>
<evidence type="ECO:0000256" key="8">
    <source>
        <dbReference type="SAM" id="Phobius"/>
    </source>
</evidence>
<dbReference type="Pfam" id="PF00083">
    <property type="entry name" value="Sugar_tr"/>
    <property type="match status" value="1"/>
</dbReference>
<dbReference type="Proteomes" id="UP001178507">
    <property type="component" value="Unassembled WGS sequence"/>
</dbReference>
<gene>
    <name evidence="10" type="ORF">EVOR1521_LOCUS8181</name>
</gene>
<dbReference type="PANTHER" id="PTHR43528">
    <property type="entry name" value="ALPHA-KETOGLUTARATE PERMEASE"/>
    <property type="match status" value="1"/>
</dbReference>
<dbReference type="PANTHER" id="PTHR43528:SF1">
    <property type="entry name" value="ALPHA-KETOGLUTARATE PERMEASE"/>
    <property type="match status" value="1"/>
</dbReference>
<comment type="caution">
    <text evidence="10">The sequence shown here is derived from an EMBL/GenBank/DDBJ whole genome shotgun (WGS) entry which is preliminary data.</text>
</comment>
<dbReference type="PROSITE" id="PS50850">
    <property type="entry name" value="MFS"/>
    <property type="match status" value="1"/>
</dbReference>
<proteinExistence type="predicted"/>
<feature type="transmembrane region" description="Helical" evidence="8">
    <location>
        <begin position="141"/>
        <end position="164"/>
    </location>
</feature>
<accession>A0AA36I4U2</accession>
<keyword evidence="6 8" id="KW-1133">Transmembrane helix</keyword>
<evidence type="ECO:0000256" key="2">
    <source>
        <dbReference type="ARBA" id="ARBA00022448"/>
    </source>
</evidence>
<keyword evidence="11" id="KW-1185">Reference proteome</keyword>
<reference evidence="10" key="1">
    <citation type="submission" date="2023-08" db="EMBL/GenBank/DDBJ databases">
        <authorList>
            <person name="Chen Y."/>
            <person name="Shah S."/>
            <person name="Dougan E. K."/>
            <person name="Thang M."/>
            <person name="Chan C."/>
        </authorList>
    </citation>
    <scope>NUCLEOTIDE SEQUENCE</scope>
</reference>